<evidence type="ECO:0000313" key="3">
    <source>
        <dbReference type="Proteomes" id="UP000269097"/>
    </source>
</evidence>
<dbReference type="PANTHER" id="PTHR39639:SF1">
    <property type="entry name" value="DUF262 DOMAIN-CONTAINING PROTEIN"/>
    <property type="match status" value="1"/>
</dbReference>
<dbReference type="Gene3D" id="3.30.950.30">
    <property type="entry name" value="Schlafen, AAA domain"/>
    <property type="match status" value="1"/>
</dbReference>
<accession>A0A3G3JW62</accession>
<evidence type="ECO:0000259" key="1">
    <source>
        <dbReference type="Pfam" id="PF03235"/>
    </source>
</evidence>
<dbReference type="Proteomes" id="UP000269097">
    <property type="component" value="Chromosome"/>
</dbReference>
<dbReference type="Pfam" id="PF03235">
    <property type="entry name" value="GmrSD_N"/>
    <property type="match status" value="1"/>
</dbReference>
<gene>
    <name evidence="2" type="ORF">EAV92_07875</name>
</gene>
<reference evidence="2 3" key="1">
    <citation type="submission" date="2018-10" db="EMBL/GenBank/DDBJ databases">
        <title>Genome Sequence of Cohnella sp.</title>
        <authorList>
            <person name="Srinivasan S."/>
            <person name="Kim M.K."/>
        </authorList>
    </citation>
    <scope>NUCLEOTIDE SEQUENCE [LARGE SCALE GENOMIC DNA]</scope>
    <source>
        <strain evidence="2 3">18JY8-7</strain>
    </source>
</reference>
<proteinExistence type="predicted"/>
<dbReference type="RefSeq" id="WP_123040550.1">
    <property type="nucleotide sequence ID" value="NZ_CP033433.1"/>
</dbReference>
<organism evidence="2 3">
    <name type="scientific">Cohnella candidum</name>
    <dbReference type="NCBI Taxonomy" id="2674991"/>
    <lineage>
        <taxon>Bacteria</taxon>
        <taxon>Bacillati</taxon>
        <taxon>Bacillota</taxon>
        <taxon>Bacilli</taxon>
        <taxon>Bacillales</taxon>
        <taxon>Paenibacillaceae</taxon>
        <taxon>Cohnella</taxon>
    </lineage>
</organism>
<sequence length="595" mass="69486">MPENLTIQGIHVQTLYSQYASKKFIVNRKYQRKLAWTIEEKRNFIDTIIRGLPVPLFLLAEVKNDNDIKLEIIDGMQRLDAIFSFVEQKYMLKDGYFDLSVMADTLEKMKSKTIQQREPVLDSKICKEIANYLLPVSKSLSMVEEEIEETFRRINSSGRHLSYQELRQAGAIGKFPDLVSGLAAEIRGDISRDSVLLNDMSKISITNRRLEYYGINIYEIFWVKNDIMSYRNIRESKDEELIAHIISDMILDNKENYNAEALDSYYGYNSNPLGETPLGKTKIETAIDRISEEVIKKQFDTVFSAIEEILTKKTLKFANLIYKKSDRKENWRSFHVIFMAFFDLMVRQSKKVYDEDGLLSSLNGIGDELIDNRVSERLWDWQFNDRTVKSIVGRIQSYFVERVVDDPAFDDWTRNITKILMQSITEQNQYDFKIGVHDFNTGKYNEPLVWDIIKTLTAINNLGPNRVGYVLIGLTDDLKSAEKHKAKYHSPFVQVQDFYITGVKDEARTKTGNVDKFLHKIIESIKKAPVKPESYLQSILNNIKSRQYHGKEILILKTEFNEPVWYDGRLFERNGSHSEPVKEENYYKVYNKFQK</sequence>
<dbReference type="PANTHER" id="PTHR39639">
    <property type="entry name" value="CHROMOSOME 16, WHOLE GENOME SHOTGUN SEQUENCE"/>
    <property type="match status" value="1"/>
</dbReference>
<protein>
    <submittedName>
        <fullName evidence="2">DUF262 domain-containing protein</fullName>
    </submittedName>
</protein>
<dbReference type="KEGG" id="coh:EAV92_07875"/>
<feature type="domain" description="GmrSD restriction endonucleases N-terminal" evidence="1">
    <location>
        <begin position="13"/>
        <end position="169"/>
    </location>
</feature>
<dbReference type="InterPro" id="IPR004919">
    <property type="entry name" value="GmrSD_N"/>
</dbReference>
<evidence type="ECO:0000313" key="2">
    <source>
        <dbReference type="EMBL" id="AYQ72490.1"/>
    </source>
</evidence>
<dbReference type="EMBL" id="CP033433">
    <property type="protein sequence ID" value="AYQ72490.1"/>
    <property type="molecule type" value="Genomic_DNA"/>
</dbReference>
<dbReference type="AlphaFoldDB" id="A0A3G3JW62"/>
<name>A0A3G3JW62_9BACL</name>
<keyword evidence="3" id="KW-1185">Reference proteome</keyword>
<dbReference type="InterPro" id="IPR038461">
    <property type="entry name" value="Schlafen_AlbA_2_dom_sf"/>
</dbReference>